<evidence type="ECO:0000313" key="2">
    <source>
        <dbReference type="Ensembl" id="ENSLACP00000001126.1"/>
    </source>
</evidence>
<dbReference type="STRING" id="7897.ENSLACP00000001126"/>
<dbReference type="InParanoid" id="H2ZUQ5"/>
<dbReference type="InterPro" id="IPR003877">
    <property type="entry name" value="SPRY_dom"/>
</dbReference>
<evidence type="ECO:0000259" key="1">
    <source>
        <dbReference type="PROSITE" id="PS50188"/>
    </source>
</evidence>
<dbReference type="PROSITE" id="PS50188">
    <property type="entry name" value="B302_SPRY"/>
    <property type="match status" value="1"/>
</dbReference>
<reference evidence="3" key="1">
    <citation type="submission" date="2011-08" db="EMBL/GenBank/DDBJ databases">
        <title>The draft genome of Latimeria chalumnae.</title>
        <authorList>
            <person name="Di Palma F."/>
            <person name="Alfoldi J."/>
            <person name="Johnson J."/>
            <person name="Berlin A."/>
            <person name="Gnerre S."/>
            <person name="Jaffe D."/>
            <person name="MacCallum I."/>
            <person name="Young S."/>
            <person name="Walker B.J."/>
            <person name="Lander E."/>
            <person name="Lindblad-Toh K."/>
        </authorList>
    </citation>
    <scope>NUCLEOTIDE SEQUENCE [LARGE SCALE GENOMIC DNA]</scope>
    <source>
        <strain evidence="3">Wild caught</strain>
    </source>
</reference>
<dbReference type="Pfam" id="PF13765">
    <property type="entry name" value="PRY"/>
    <property type="match status" value="1"/>
</dbReference>
<sequence length="194" mass="22038">REGDSLFQPLEWTILHACDGGIELNLATAHPNLKVSPDKKSVWYAEKVQKFSDNRTRFDSSPFVLGSKGFKEGKHYWVVEVSEKTDWHLGIASESSQRKGPIMLSPKNGFWTIGLRQGDYWAQTTTETSLSVSKKPNKIGIFLNYSKGEISFYNAEENSLIYKFTDKFNEELFPFFGPGLKKEAGMNDKPLKIC</sequence>
<dbReference type="FunFam" id="2.60.120.920:FF:000004">
    <property type="entry name" value="Butyrophilin subfamily 1 member A1"/>
    <property type="match status" value="1"/>
</dbReference>
<dbReference type="Gene3D" id="2.60.120.920">
    <property type="match status" value="1"/>
</dbReference>
<reference evidence="2" key="3">
    <citation type="submission" date="2025-09" db="UniProtKB">
        <authorList>
            <consortium name="Ensembl"/>
        </authorList>
    </citation>
    <scope>IDENTIFICATION</scope>
</reference>
<keyword evidence="3" id="KW-1185">Reference proteome</keyword>
<accession>H2ZUQ5</accession>
<dbReference type="InterPro" id="IPR003879">
    <property type="entry name" value="Butyrophylin_SPRY"/>
</dbReference>
<dbReference type="InterPro" id="IPR050143">
    <property type="entry name" value="TRIM/RBCC"/>
</dbReference>
<evidence type="ECO:0000313" key="3">
    <source>
        <dbReference type="Proteomes" id="UP000008672"/>
    </source>
</evidence>
<name>H2ZUQ5_LATCH</name>
<feature type="domain" description="B30.2/SPRY" evidence="1">
    <location>
        <begin position="2"/>
        <end position="194"/>
    </location>
</feature>
<dbReference type="CDD" id="cd13733">
    <property type="entry name" value="SPRY_PRY_C-I_1"/>
    <property type="match status" value="1"/>
</dbReference>
<dbReference type="PANTHER" id="PTHR24103">
    <property type="entry name" value="E3 UBIQUITIN-PROTEIN LIGASE TRIM"/>
    <property type="match status" value="1"/>
</dbReference>
<dbReference type="InterPro" id="IPR013320">
    <property type="entry name" value="ConA-like_dom_sf"/>
</dbReference>
<dbReference type="eggNOG" id="KOG2177">
    <property type="taxonomic scope" value="Eukaryota"/>
</dbReference>
<dbReference type="EMBL" id="AFYH01270693">
    <property type="status" value="NOT_ANNOTATED_CDS"/>
    <property type="molecule type" value="Genomic_DNA"/>
</dbReference>
<proteinExistence type="predicted"/>
<protein>
    <recommendedName>
        <fullName evidence="1">B30.2/SPRY domain-containing protein</fullName>
    </recommendedName>
</protein>
<dbReference type="SUPFAM" id="SSF49899">
    <property type="entry name" value="Concanavalin A-like lectins/glucanases"/>
    <property type="match status" value="1"/>
</dbReference>
<dbReference type="AlphaFoldDB" id="H2ZUQ5"/>
<dbReference type="Ensembl" id="ENSLACT00000001137.1">
    <property type="protein sequence ID" value="ENSLACP00000001126.1"/>
    <property type="gene ID" value="ENSLACG00000001008.1"/>
</dbReference>
<dbReference type="Proteomes" id="UP000008672">
    <property type="component" value="Unassembled WGS sequence"/>
</dbReference>
<dbReference type="Pfam" id="PF00622">
    <property type="entry name" value="SPRY"/>
    <property type="match status" value="1"/>
</dbReference>
<dbReference type="SMART" id="SM00589">
    <property type="entry name" value="PRY"/>
    <property type="match status" value="1"/>
</dbReference>
<dbReference type="PRINTS" id="PR01407">
    <property type="entry name" value="BUTYPHLNCDUF"/>
</dbReference>
<dbReference type="HOGENOM" id="CLU_013137_7_4_1"/>
<dbReference type="SMART" id="SM00449">
    <property type="entry name" value="SPRY"/>
    <property type="match status" value="1"/>
</dbReference>
<dbReference type="OMA" id="FRLWPSE"/>
<dbReference type="InterPro" id="IPR001870">
    <property type="entry name" value="B30.2/SPRY"/>
</dbReference>
<organism evidence="2 3">
    <name type="scientific">Latimeria chalumnae</name>
    <name type="common">Coelacanth</name>
    <dbReference type="NCBI Taxonomy" id="7897"/>
    <lineage>
        <taxon>Eukaryota</taxon>
        <taxon>Metazoa</taxon>
        <taxon>Chordata</taxon>
        <taxon>Craniata</taxon>
        <taxon>Vertebrata</taxon>
        <taxon>Euteleostomi</taxon>
        <taxon>Coelacanthiformes</taxon>
        <taxon>Coelacanthidae</taxon>
        <taxon>Latimeria</taxon>
    </lineage>
</organism>
<dbReference type="InterPro" id="IPR006574">
    <property type="entry name" value="PRY"/>
</dbReference>
<reference evidence="2" key="2">
    <citation type="submission" date="2025-08" db="UniProtKB">
        <authorList>
            <consortium name="Ensembl"/>
        </authorList>
    </citation>
    <scope>IDENTIFICATION</scope>
</reference>
<dbReference type="InterPro" id="IPR043136">
    <property type="entry name" value="B30.2/SPRY_sf"/>
</dbReference>
<dbReference type="GeneTree" id="ENSGT01050000244843"/>